<dbReference type="Gene3D" id="4.10.60.10">
    <property type="entry name" value="Zinc finger, CCHC-type"/>
    <property type="match status" value="1"/>
</dbReference>
<dbReference type="Pfam" id="PF00098">
    <property type="entry name" value="zf-CCHC"/>
    <property type="match status" value="1"/>
</dbReference>
<evidence type="ECO:0000259" key="3">
    <source>
        <dbReference type="PROSITE" id="PS50158"/>
    </source>
</evidence>
<keyword evidence="1" id="KW-0863">Zinc-finger</keyword>
<dbReference type="InterPro" id="IPR036875">
    <property type="entry name" value="Znf_CCHC_sf"/>
</dbReference>
<organism evidence="4 5">
    <name type="scientific">Bactrocera dorsalis</name>
    <name type="common">Oriental fruit fly</name>
    <name type="synonym">Dacus dorsalis</name>
    <dbReference type="NCBI Taxonomy" id="27457"/>
    <lineage>
        <taxon>Eukaryota</taxon>
        <taxon>Metazoa</taxon>
        <taxon>Ecdysozoa</taxon>
        <taxon>Arthropoda</taxon>
        <taxon>Hexapoda</taxon>
        <taxon>Insecta</taxon>
        <taxon>Pterygota</taxon>
        <taxon>Neoptera</taxon>
        <taxon>Endopterygota</taxon>
        <taxon>Diptera</taxon>
        <taxon>Brachycera</taxon>
        <taxon>Muscomorpha</taxon>
        <taxon>Tephritoidea</taxon>
        <taxon>Tephritidae</taxon>
        <taxon>Bactrocera</taxon>
        <taxon>Bactrocera</taxon>
    </lineage>
</organism>
<dbReference type="Pfam" id="PF03732">
    <property type="entry name" value="Retrotrans_gag"/>
    <property type="match status" value="1"/>
</dbReference>
<dbReference type="SUPFAM" id="SSF57756">
    <property type="entry name" value="Retrovirus zinc finger-like domains"/>
    <property type="match status" value="1"/>
</dbReference>
<evidence type="ECO:0000256" key="1">
    <source>
        <dbReference type="PROSITE-ProRule" id="PRU00047"/>
    </source>
</evidence>
<feature type="region of interest" description="Disordered" evidence="2">
    <location>
        <begin position="374"/>
        <end position="396"/>
    </location>
</feature>
<dbReference type="PANTHER" id="PTHR33223">
    <property type="entry name" value="CCHC-TYPE DOMAIN-CONTAINING PROTEIN"/>
    <property type="match status" value="1"/>
</dbReference>
<evidence type="ECO:0000313" key="4">
    <source>
        <dbReference type="Proteomes" id="UP001652620"/>
    </source>
</evidence>
<dbReference type="GeneID" id="125775374"/>
<gene>
    <name evidence="5" type="primary">LOC125775374</name>
</gene>
<reference evidence="4" key="1">
    <citation type="submission" date="2025-05" db="UniProtKB">
        <authorList>
            <consortium name="RefSeq"/>
        </authorList>
    </citation>
    <scope>NUCLEOTIDE SEQUENCE [LARGE SCALE GENOMIC DNA]</scope>
</reference>
<feature type="region of interest" description="Disordered" evidence="2">
    <location>
        <begin position="300"/>
        <end position="326"/>
    </location>
</feature>
<evidence type="ECO:0000256" key="2">
    <source>
        <dbReference type="SAM" id="MobiDB-lite"/>
    </source>
</evidence>
<evidence type="ECO:0000313" key="5">
    <source>
        <dbReference type="RefSeq" id="XP_049301862.1"/>
    </source>
</evidence>
<protein>
    <submittedName>
        <fullName evidence="5">Uncharacterized protein LOC125775374</fullName>
    </submittedName>
</protein>
<keyword evidence="1" id="KW-0862">Zinc</keyword>
<dbReference type="PROSITE" id="PS50158">
    <property type="entry name" value="ZF_CCHC"/>
    <property type="match status" value="1"/>
</dbReference>
<sequence length="396" mass="46322">MADLMWLDNVSKEQLISFAQSLGVDHIGTTREIRKRITTLAAKAHGDPEVEEQFLKMEAAYKAGEIASRDEGDQKTTFPADHDRRTASTFAESSRLQPPQINRLLQQSHIVTFAPIIDQVRKWSVKYDGGRDPLAFVERLEELSEVYMVNMDILPRTMPELLCGTALQWYRNNNEHWESWTTFKKDFLRFFLPARYFERLEDNIRQRRQHVREKYKDYVLAMQSLMRHVGYNPEERLERIFRNSHTDYLLYIQRRDFETLAELITLAEEYEGIYEGQRRGVEPPRREMTRHIIGDHEARHASRPLPRAPQHHATVDAHRQQPSTSGAVRPGNICFRCGQEGHYARRCRNPKKLCCRECGRADVLTKECCHQHQGNDQGFRQRQGAADPRNSAPNHQ</sequence>
<name>A0ABM3IY00_BACDO</name>
<dbReference type="Proteomes" id="UP001652620">
    <property type="component" value="Chromosome 1"/>
</dbReference>
<accession>A0ABM3IY00</accession>
<reference evidence="5" key="2">
    <citation type="submission" date="2025-08" db="UniProtKB">
        <authorList>
            <consortium name="RefSeq"/>
        </authorList>
    </citation>
    <scope>IDENTIFICATION</scope>
    <source>
        <tissue evidence="5">Adult</tissue>
    </source>
</reference>
<keyword evidence="4" id="KW-1185">Reference proteome</keyword>
<proteinExistence type="predicted"/>
<feature type="domain" description="CCHC-type" evidence="3">
    <location>
        <begin position="334"/>
        <end position="349"/>
    </location>
</feature>
<dbReference type="InterPro" id="IPR005162">
    <property type="entry name" value="Retrotrans_gag_dom"/>
</dbReference>
<dbReference type="PANTHER" id="PTHR33223:SF6">
    <property type="entry name" value="CCHC-TYPE DOMAIN-CONTAINING PROTEIN"/>
    <property type="match status" value="1"/>
</dbReference>
<dbReference type="InterPro" id="IPR001878">
    <property type="entry name" value="Znf_CCHC"/>
</dbReference>
<dbReference type="SMART" id="SM00343">
    <property type="entry name" value="ZnF_C2HC"/>
    <property type="match status" value="1"/>
</dbReference>
<keyword evidence="1" id="KW-0479">Metal-binding</keyword>
<dbReference type="RefSeq" id="XP_049301862.1">
    <property type="nucleotide sequence ID" value="XM_049445905.1"/>
</dbReference>